<dbReference type="Proteomes" id="UP000326354">
    <property type="component" value="Chromosome"/>
</dbReference>
<dbReference type="PANTHER" id="PTHR32071">
    <property type="entry name" value="TRANSCRIPTIONAL REGULATORY PROTEIN"/>
    <property type="match status" value="1"/>
</dbReference>
<evidence type="ECO:0000256" key="3">
    <source>
        <dbReference type="ARBA" id="ARBA00023015"/>
    </source>
</evidence>
<keyword evidence="3" id="KW-0805">Transcription regulation</keyword>
<dbReference type="PROSITE" id="PS50045">
    <property type="entry name" value="SIGMA54_INTERACT_4"/>
    <property type="match status" value="1"/>
</dbReference>
<evidence type="ECO:0000256" key="4">
    <source>
        <dbReference type="ARBA" id="ARBA00023163"/>
    </source>
</evidence>
<proteinExistence type="predicted"/>
<gene>
    <name evidence="6" type="ORF">UABAM_01246</name>
</gene>
<dbReference type="Gene3D" id="3.40.50.300">
    <property type="entry name" value="P-loop containing nucleotide triphosphate hydrolases"/>
    <property type="match status" value="1"/>
</dbReference>
<dbReference type="InterPro" id="IPR058031">
    <property type="entry name" value="AAA_lid_NorR"/>
</dbReference>
<dbReference type="EMBL" id="AP019860">
    <property type="protein sequence ID" value="BBM82903.1"/>
    <property type="molecule type" value="Genomic_DNA"/>
</dbReference>
<reference evidence="6 7" key="1">
    <citation type="submission" date="2019-08" db="EMBL/GenBank/DDBJ databases">
        <title>Complete genome sequence of Candidatus Uab amorphum.</title>
        <authorList>
            <person name="Shiratori T."/>
            <person name="Suzuki S."/>
            <person name="Kakizawa Y."/>
            <person name="Ishida K."/>
        </authorList>
    </citation>
    <scope>NUCLEOTIDE SEQUENCE [LARGE SCALE GENOMIC DNA]</scope>
    <source>
        <strain evidence="6 7">SRT547</strain>
    </source>
</reference>
<dbReference type="SMART" id="SM00382">
    <property type="entry name" value="AAA"/>
    <property type="match status" value="1"/>
</dbReference>
<evidence type="ECO:0000313" key="7">
    <source>
        <dbReference type="Proteomes" id="UP000326354"/>
    </source>
</evidence>
<sequence length="474" mass="54088">MDNFSGVIPSKNSNNNTIYTSFILNLAKELRCSFLGIYLIEHQQTVHLGIVNNNNQQYTIENSKWRVQKEFSHLRDEIKFDQEWKSKKNWHWCSINNFLFVCRADQNCDVKKLQSTCESVAIFTPSFVSLTHKSTQKNSVLKNKRSLLKYPYSDIIGQSNLLLETLSYVDKVIQYTDANDLIYIHGEIGTGKSILAQNIHRYSFRGNKPFIEVNCGALVETLCETEFFGIAPNSGISGAPAQGRPGLFELANGGFLFLDEVSELLPSMQSALLRVVEGAPFRRVCGSHNIYVDVRIISASSRDIKTLDKRSFMPELAERLETVRIEVPSLAQRKEDIPFLIEYFCGQLSASRSKAITLELKQRMSAYDWPGNIRQLNNCIRQCSLGRVPQYLQRQQIKDYCSLDLAVRDCTLHIIIKRVAAFATKNNRFSMDDVAQSFSLSREAFRRRLKAIGYTWKQIKELSNKCAHSAHSCS</sequence>
<keyword evidence="4" id="KW-0804">Transcription</keyword>
<dbReference type="InterPro" id="IPR027417">
    <property type="entry name" value="P-loop_NTPase"/>
</dbReference>
<keyword evidence="2" id="KW-0067">ATP-binding</keyword>
<evidence type="ECO:0000259" key="5">
    <source>
        <dbReference type="PROSITE" id="PS50045"/>
    </source>
</evidence>
<feature type="domain" description="Sigma-54 factor interaction" evidence="5">
    <location>
        <begin position="155"/>
        <end position="385"/>
    </location>
</feature>
<dbReference type="OrthoDB" id="9803970at2"/>
<protein>
    <submittedName>
        <fullName evidence="6">Sigma-54-dependent Fis family transcriptional regulator</fullName>
    </submittedName>
</protein>
<dbReference type="Gene3D" id="1.10.8.60">
    <property type="match status" value="1"/>
</dbReference>
<dbReference type="RefSeq" id="WP_151967129.1">
    <property type="nucleotide sequence ID" value="NZ_AP019860.1"/>
</dbReference>
<dbReference type="SUPFAM" id="SSF52540">
    <property type="entry name" value="P-loop containing nucleoside triphosphate hydrolases"/>
    <property type="match status" value="1"/>
</dbReference>
<dbReference type="KEGG" id="uam:UABAM_01246"/>
<name>A0A5S9IJB8_UABAM</name>
<dbReference type="AlphaFoldDB" id="A0A5S9IJB8"/>
<dbReference type="CDD" id="cd00009">
    <property type="entry name" value="AAA"/>
    <property type="match status" value="1"/>
</dbReference>
<dbReference type="GO" id="GO:0005524">
    <property type="term" value="F:ATP binding"/>
    <property type="evidence" value="ECO:0007669"/>
    <property type="project" value="UniProtKB-KW"/>
</dbReference>
<organism evidence="6 7">
    <name type="scientific">Uabimicrobium amorphum</name>
    <dbReference type="NCBI Taxonomy" id="2596890"/>
    <lineage>
        <taxon>Bacteria</taxon>
        <taxon>Pseudomonadati</taxon>
        <taxon>Planctomycetota</taxon>
        <taxon>Candidatus Uabimicrobiia</taxon>
        <taxon>Candidatus Uabimicrobiales</taxon>
        <taxon>Candidatus Uabimicrobiaceae</taxon>
        <taxon>Candidatus Uabimicrobium</taxon>
    </lineage>
</organism>
<dbReference type="GO" id="GO:0006355">
    <property type="term" value="P:regulation of DNA-templated transcription"/>
    <property type="evidence" value="ECO:0007669"/>
    <property type="project" value="InterPro"/>
</dbReference>
<dbReference type="PANTHER" id="PTHR32071:SF57">
    <property type="entry name" value="C4-DICARBOXYLATE TRANSPORT TRANSCRIPTIONAL REGULATORY PROTEIN DCTD"/>
    <property type="match status" value="1"/>
</dbReference>
<keyword evidence="1" id="KW-0547">Nucleotide-binding</keyword>
<evidence type="ECO:0000256" key="1">
    <source>
        <dbReference type="ARBA" id="ARBA00022741"/>
    </source>
</evidence>
<dbReference type="PROSITE" id="PS00688">
    <property type="entry name" value="SIGMA54_INTERACT_3"/>
    <property type="match status" value="1"/>
</dbReference>
<accession>A0A5S9IJB8</accession>
<evidence type="ECO:0000313" key="6">
    <source>
        <dbReference type="EMBL" id="BBM82903.1"/>
    </source>
</evidence>
<dbReference type="InterPro" id="IPR025944">
    <property type="entry name" value="Sigma_54_int_dom_CS"/>
</dbReference>
<dbReference type="Pfam" id="PF25601">
    <property type="entry name" value="AAA_lid_14"/>
    <property type="match status" value="1"/>
</dbReference>
<dbReference type="Pfam" id="PF00158">
    <property type="entry name" value="Sigma54_activat"/>
    <property type="match status" value="1"/>
</dbReference>
<evidence type="ECO:0000256" key="2">
    <source>
        <dbReference type="ARBA" id="ARBA00022840"/>
    </source>
</evidence>
<dbReference type="InterPro" id="IPR003593">
    <property type="entry name" value="AAA+_ATPase"/>
</dbReference>
<dbReference type="InterPro" id="IPR002078">
    <property type="entry name" value="Sigma_54_int"/>
</dbReference>
<keyword evidence="7" id="KW-1185">Reference proteome</keyword>